<proteinExistence type="predicted"/>
<sequence length="76" mass="8896">MSFIRFPTAERRLIQTTGLRKKVTVNAGFSRAAAATSAELFFTEEEKEEEEEEEEDDERNLIPRHPVFIPFLFYGR</sequence>
<comment type="caution">
    <text evidence="2">The sequence shown here is derived from an EMBL/GenBank/DDBJ whole genome shotgun (WGS) entry which is preliminary data.</text>
</comment>
<organism evidence="2 3">
    <name type="scientific">Portunus trituberculatus</name>
    <name type="common">Swimming crab</name>
    <name type="synonym">Neptunus trituberculatus</name>
    <dbReference type="NCBI Taxonomy" id="210409"/>
    <lineage>
        <taxon>Eukaryota</taxon>
        <taxon>Metazoa</taxon>
        <taxon>Ecdysozoa</taxon>
        <taxon>Arthropoda</taxon>
        <taxon>Crustacea</taxon>
        <taxon>Multicrustacea</taxon>
        <taxon>Malacostraca</taxon>
        <taxon>Eumalacostraca</taxon>
        <taxon>Eucarida</taxon>
        <taxon>Decapoda</taxon>
        <taxon>Pleocyemata</taxon>
        <taxon>Brachyura</taxon>
        <taxon>Eubrachyura</taxon>
        <taxon>Portunoidea</taxon>
        <taxon>Portunidae</taxon>
        <taxon>Portuninae</taxon>
        <taxon>Portunus</taxon>
    </lineage>
</organism>
<protein>
    <submittedName>
        <fullName evidence="2">Uncharacterized protein</fullName>
    </submittedName>
</protein>
<dbReference type="Proteomes" id="UP000324222">
    <property type="component" value="Unassembled WGS sequence"/>
</dbReference>
<keyword evidence="3" id="KW-1185">Reference proteome</keyword>
<accession>A0A5B7JCG5</accession>
<dbReference type="AlphaFoldDB" id="A0A5B7JCG5"/>
<evidence type="ECO:0000313" key="2">
    <source>
        <dbReference type="EMBL" id="MPC91766.1"/>
    </source>
</evidence>
<reference evidence="2 3" key="1">
    <citation type="submission" date="2019-05" db="EMBL/GenBank/DDBJ databases">
        <title>Another draft genome of Portunus trituberculatus and its Hox gene families provides insights of decapod evolution.</title>
        <authorList>
            <person name="Jeong J.-H."/>
            <person name="Song I."/>
            <person name="Kim S."/>
            <person name="Choi T."/>
            <person name="Kim D."/>
            <person name="Ryu S."/>
            <person name="Kim W."/>
        </authorList>
    </citation>
    <scope>NUCLEOTIDE SEQUENCE [LARGE SCALE GENOMIC DNA]</scope>
    <source>
        <tissue evidence="2">Muscle</tissue>
    </source>
</reference>
<evidence type="ECO:0000313" key="3">
    <source>
        <dbReference type="Proteomes" id="UP000324222"/>
    </source>
</evidence>
<dbReference type="EMBL" id="VSRR010088876">
    <property type="protein sequence ID" value="MPC91766.1"/>
    <property type="molecule type" value="Genomic_DNA"/>
</dbReference>
<evidence type="ECO:0000256" key="1">
    <source>
        <dbReference type="SAM" id="Coils"/>
    </source>
</evidence>
<name>A0A5B7JCG5_PORTR</name>
<keyword evidence="1" id="KW-0175">Coiled coil</keyword>
<gene>
    <name evidence="2" type="ORF">E2C01_086824</name>
</gene>
<feature type="coiled-coil region" evidence="1">
    <location>
        <begin position="33"/>
        <end position="60"/>
    </location>
</feature>